<dbReference type="SUPFAM" id="SSF63829">
    <property type="entry name" value="Calcium-dependent phosphotriesterase"/>
    <property type="match status" value="1"/>
</dbReference>
<dbReference type="Proteomes" id="UP001310594">
    <property type="component" value="Unassembled WGS sequence"/>
</dbReference>
<gene>
    <name evidence="2" type="ORF">LTR97_008046</name>
</gene>
<evidence type="ECO:0000259" key="1">
    <source>
        <dbReference type="Pfam" id="PF08450"/>
    </source>
</evidence>
<comment type="caution">
    <text evidence="2">The sequence shown here is derived from an EMBL/GenBank/DDBJ whole genome shotgun (WGS) entry which is preliminary data.</text>
</comment>
<dbReference type="InterPro" id="IPR011042">
    <property type="entry name" value="6-blade_b-propeller_TolB-like"/>
</dbReference>
<organism evidence="2 3">
    <name type="scientific">Elasticomyces elasticus</name>
    <dbReference type="NCBI Taxonomy" id="574655"/>
    <lineage>
        <taxon>Eukaryota</taxon>
        <taxon>Fungi</taxon>
        <taxon>Dikarya</taxon>
        <taxon>Ascomycota</taxon>
        <taxon>Pezizomycotina</taxon>
        <taxon>Dothideomycetes</taxon>
        <taxon>Dothideomycetidae</taxon>
        <taxon>Mycosphaerellales</taxon>
        <taxon>Teratosphaeriaceae</taxon>
        <taxon>Elasticomyces</taxon>
    </lineage>
</organism>
<dbReference type="Gene3D" id="2.120.10.30">
    <property type="entry name" value="TolB, C-terminal domain"/>
    <property type="match status" value="1"/>
</dbReference>
<protein>
    <recommendedName>
        <fullName evidence="1">SMP-30/Gluconolactonase/LRE-like region domain-containing protein</fullName>
    </recommendedName>
</protein>
<dbReference type="InterPro" id="IPR013658">
    <property type="entry name" value="SGL"/>
</dbReference>
<dbReference type="PANTHER" id="PTHR47064:SF2">
    <property type="entry name" value="SMP-30_GLUCONOLACTONASE_LRE-LIKE REGION DOMAIN-CONTAINING PROTEIN-RELATED"/>
    <property type="match status" value="1"/>
</dbReference>
<sequence>MPDKSNYGRAVVAYDCKKAASNVKYRPDLPPVPCFISYDPSFRQILGDTPSISLIEERADKFAHEAGVYIKTTDKVYFTSNFQPGKAIEIYSVHCASHQIEQLHLPAVVNANGACNYQDKVLFCCQGDLTTPSALVLFDPQTSSTEVMLNNFRGREFNSVNDVAVNHETGDIWFTDPCYGYHQAFRPSPQLPSQVYRFRPSTGQIWCVADGFVECNGLCFSPDYKKVYITDTGAVQAHGTPYNGLNFSFNPRLPASVYAFDVVHGEHLANRQMFAFCDAGVPDGIKCDTAGNVYSGCGDGIHVWDPKGTLIGKIHTKSIVGNLNFSNEGIWAFGEERLSLTKLQSQGASAHIECR</sequence>
<evidence type="ECO:0000313" key="3">
    <source>
        <dbReference type="Proteomes" id="UP001310594"/>
    </source>
</evidence>
<reference evidence="2" key="1">
    <citation type="submission" date="2023-08" db="EMBL/GenBank/DDBJ databases">
        <title>Black Yeasts Isolated from many extreme environments.</title>
        <authorList>
            <person name="Coleine C."/>
            <person name="Stajich J.E."/>
            <person name="Selbmann L."/>
        </authorList>
    </citation>
    <scope>NUCLEOTIDE SEQUENCE</scope>
    <source>
        <strain evidence="2">CCFEE 5810</strain>
    </source>
</reference>
<dbReference type="AlphaFoldDB" id="A0AAN7W5W7"/>
<accession>A0AAN7W5W7</accession>
<proteinExistence type="predicted"/>
<feature type="domain" description="SMP-30/Gluconolactonase/LRE-like region" evidence="1">
    <location>
        <begin position="254"/>
        <end position="319"/>
    </location>
</feature>
<dbReference type="InterPro" id="IPR052988">
    <property type="entry name" value="Oryzine_lactonohydrolase"/>
</dbReference>
<dbReference type="PANTHER" id="PTHR47064">
    <property type="entry name" value="PUTATIVE (AFU_ORTHOLOGUE AFUA_1G08990)-RELATED"/>
    <property type="match status" value="1"/>
</dbReference>
<name>A0AAN7W5W7_9PEZI</name>
<evidence type="ECO:0000313" key="2">
    <source>
        <dbReference type="EMBL" id="KAK5696742.1"/>
    </source>
</evidence>
<dbReference type="Pfam" id="PF08450">
    <property type="entry name" value="SGL"/>
    <property type="match status" value="2"/>
</dbReference>
<feature type="domain" description="SMP-30/Gluconolactonase/LRE-like region" evidence="1">
    <location>
        <begin position="88"/>
        <end position="234"/>
    </location>
</feature>
<dbReference type="EMBL" id="JAVRQU010000012">
    <property type="protein sequence ID" value="KAK5696742.1"/>
    <property type="molecule type" value="Genomic_DNA"/>
</dbReference>